<proteinExistence type="predicted"/>
<name>A0ABR7Q0S6_9BURK</name>
<dbReference type="Pfam" id="PF23213">
    <property type="entry name" value="DUF7065"/>
    <property type="match status" value="1"/>
</dbReference>
<feature type="domain" description="DUF7065" evidence="2">
    <location>
        <begin position="132"/>
        <end position="188"/>
    </location>
</feature>
<reference evidence="3 4" key="1">
    <citation type="submission" date="2019-09" db="EMBL/GenBank/DDBJ databases">
        <title>Paraburkholderia podalyriae sp. nov., A South African Podalyria-associated rhizobium.</title>
        <authorList>
            <person name="Mavima L."/>
            <person name="Beukes C.W."/>
            <person name="Palmer M."/>
            <person name="De Meyer S.E."/>
            <person name="James E.K."/>
            <person name="Maluk M."/>
            <person name="Avontuur J.R."/>
            <person name="Chan W.Y."/>
            <person name="Venter S.N."/>
            <person name="Steenkamp E.T."/>
        </authorList>
    </citation>
    <scope>NUCLEOTIDE SEQUENCE [LARGE SCALE GENOMIC DNA]</scope>
    <source>
        <strain evidence="3 4">WC7.3b</strain>
    </source>
</reference>
<accession>A0ABR7Q0S6</accession>
<comment type="caution">
    <text evidence="3">The sequence shown here is derived from an EMBL/GenBank/DDBJ whole genome shotgun (WGS) entry which is preliminary data.</text>
</comment>
<protein>
    <submittedName>
        <fullName evidence="3">Uncharacterized protein</fullName>
    </submittedName>
</protein>
<organism evidence="3 4">
    <name type="scientific">Paraburkholderia podalyriae</name>
    <dbReference type="NCBI Taxonomy" id="1938811"/>
    <lineage>
        <taxon>Bacteria</taxon>
        <taxon>Pseudomonadati</taxon>
        <taxon>Pseudomonadota</taxon>
        <taxon>Betaproteobacteria</taxon>
        <taxon>Burkholderiales</taxon>
        <taxon>Burkholderiaceae</taxon>
        <taxon>Paraburkholderia</taxon>
    </lineage>
</organism>
<dbReference type="Pfam" id="PF23212">
    <property type="entry name" value="DUF7064"/>
    <property type="match status" value="1"/>
</dbReference>
<dbReference type="SUPFAM" id="SSF159245">
    <property type="entry name" value="AttH-like"/>
    <property type="match status" value="1"/>
</dbReference>
<evidence type="ECO:0000313" key="3">
    <source>
        <dbReference type="EMBL" id="MBC8752092.1"/>
    </source>
</evidence>
<evidence type="ECO:0000259" key="2">
    <source>
        <dbReference type="Pfam" id="PF23213"/>
    </source>
</evidence>
<gene>
    <name evidence="3" type="ORF">F6X42_38300</name>
</gene>
<dbReference type="Proteomes" id="UP000736373">
    <property type="component" value="Unassembled WGS sequence"/>
</dbReference>
<dbReference type="InterPro" id="IPR055493">
    <property type="entry name" value="DUF7065"/>
</dbReference>
<keyword evidence="4" id="KW-1185">Reference proteome</keyword>
<evidence type="ECO:0000313" key="4">
    <source>
        <dbReference type="Proteomes" id="UP000736373"/>
    </source>
</evidence>
<dbReference type="InterPro" id="IPR055492">
    <property type="entry name" value="DUF7064"/>
</dbReference>
<evidence type="ECO:0000259" key="1">
    <source>
        <dbReference type="Pfam" id="PF23212"/>
    </source>
</evidence>
<dbReference type="RefSeq" id="WP_187638968.1">
    <property type="nucleotide sequence ID" value="NZ_VZQQ01000081.1"/>
</dbReference>
<sequence length="334" mass="37773">MIKAEDAQFHTADADKPNWAETNYFGFYSAEANLNVGVYALFRPNLGIVNSTISINSRRALTPWEADYNDLQSHLPIPEPRDLLDYQLANGLKVKCLVPNTIWTIDYDDGHGTEIHVKYSALMKPFDIHDPDMDPIVAAQAEQGKFAWGTAYNGHFDQTGHVAGEVAVRGRRYRIDCVSTMDHSWGPRPERGAPNMSWLHAHFSERFVVHAIFSFDETEGGRTLSLSHGYVLQDGKVYGLKSGTGATVRTEDRYPEHIQLALTDIDNRTWELRGDATTTFPWQCWPNMVAFNTLSKWQCQEHIGYGEVMDFFEVPSLTRLNATPETAVFIKNRG</sequence>
<dbReference type="EMBL" id="VZQQ01000081">
    <property type="protein sequence ID" value="MBC8752092.1"/>
    <property type="molecule type" value="Genomic_DNA"/>
</dbReference>
<feature type="domain" description="DUF7064" evidence="1">
    <location>
        <begin position="192"/>
        <end position="306"/>
    </location>
</feature>